<dbReference type="EMBL" id="JBHUCM010000019">
    <property type="protein sequence ID" value="MFD1540611.1"/>
    <property type="molecule type" value="Genomic_DNA"/>
</dbReference>
<evidence type="ECO:0000313" key="3">
    <source>
        <dbReference type="Proteomes" id="UP001597097"/>
    </source>
</evidence>
<reference evidence="3" key="1">
    <citation type="journal article" date="2019" name="Int. J. Syst. Evol. Microbiol.">
        <title>The Global Catalogue of Microorganisms (GCM) 10K type strain sequencing project: providing services to taxonomists for standard genome sequencing and annotation.</title>
        <authorList>
            <consortium name="The Broad Institute Genomics Platform"/>
            <consortium name="The Broad Institute Genome Sequencing Center for Infectious Disease"/>
            <person name="Wu L."/>
            <person name="Ma J."/>
        </authorList>
    </citation>
    <scope>NUCLEOTIDE SEQUENCE [LARGE SCALE GENOMIC DNA]</scope>
    <source>
        <strain evidence="3">CGMCC 1.15399</strain>
    </source>
</reference>
<dbReference type="NCBIfam" id="TIGR03930">
    <property type="entry name" value="WXG100_ESAT6"/>
    <property type="match status" value="1"/>
</dbReference>
<dbReference type="InterPro" id="IPR010310">
    <property type="entry name" value="T7SS_ESAT-6-like"/>
</dbReference>
<protein>
    <recommendedName>
        <fullName evidence="1">ESAT-6-like protein</fullName>
    </recommendedName>
</protein>
<accession>A0ABW4GEL7</accession>
<dbReference type="RefSeq" id="WP_219527045.1">
    <property type="nucleotide sequence ID" value="NZ_JAHKRM010000001.1"/>
</dbReference>
<sequence length="107" mass="11634">MAQPTTYQQGSQHDAAARALIAHEHITQIHNRLLQIPDQLGSAWKGESASVYAQVLNEWNPQFKKVIDALHLIAENLKGSGIEYDEASTSAQAVTQNLMAALNGGKL</sequence>
<dbReference type="Pfam" id="PF06013">
    <property type="entry name" value="WXG100"/>
    <property type="match status" value="1"/>
</dbReference>
<evidence type="ECO:0000313" key="2">
    <source>
        <dbReference type="EMBL" id="MFD1540611.1"/>
    </source>
</evidence>
<name>A0ABW4GEL7_9ACTN</name>
<gene>
    <name evidence="2" type="ORF">ACFSJ0_26390</name>
</gene>
<comment type="caution">
    <text evidence="2">The sequence shown here is derived from an EMBL/GenBank/DDBJ whole genome shotgun (WGS) entry which is preliminary data.</text>
</comment>
<organism evidence="2 3">
    <name type="scientific">Nonomuraea guangzhouensis</name>
    <dbReference type="NCBI Taxonomy" id="1291555"/>
    <lineage>
        <taxon>Bacteria</taxon>
        <taxon>Bacillati</taxon>
        <taxon>Actinomycetota</taxon>
        <taxon>Actinomycetes</taxon>
        <taxon>Streptosporangiales</taxon>
        <taxon>Streptosporangiaceae</taxon>
        <taxon>Nonomuraea</taxon>
    </lineage>
</organism>
<dbReference type="Proteomes" id="UP001597097">
    <property type="component" value="Unassembled WGS sequence"/>
</dbReference>
<proteinExistence type="inferred from homology"/>
<keyword evidence="3" id="KW-1185">Reference proteome</keyword>
<evidence type="ECO:0000256" key="1">
    <source>
        <dbReference type="RuleBase" id="RU362001"/>
    </source>
</evidence>
<comment type="similarity">
    <text evidence="1">Belongs to the WXG100 family.</text>
</comment>